<comment type="similarity">
    <text evidence="1">Belongs to the peptidase S58 family.</text>
</comment>
<evidence type="ECO:0000313" key="3">
    <source>
        <dbReference type="Proteomes" id="UP000005990"/>
    </source>
</evidence>
<dbReference type="eggNOG" id="COG3191">
    <property type="taxonomic scope" value="Bacteria"/>
</dbReference>
<dbReference type="STRING" id="908337.HMPREF9257_1197"/>
<protein>
    <submittedName>
        <fullName evidence="2">Peptidase family T4</fullName>
    </submittedName>
</protein>
<evidence type="ECO:0000256" key="1">
    <source>
        <dbReference type="ARBA" id="ARBA00007068"/>
    </source>
</evidence>
<dbReference type="Gene3D" id="3.60.70.12">
    <property type="entry name" value="L-amino peptidase D-ALA esterase/amidase"/>
    <property type="match status" value="1"/>
</dbReference>
<name>E4KQ44_9LACT</name>
<proteinExistence type="inferred from homology"/>
<dbReference type="SUPFAM" id="SSF56266">
    <property type="entry name" value="DmpA/ArgJ-like"/>
    <property type="match status" value="1"/>
</dbReference>
<dbReference type="EMBL" id="AENN01000015">
    <property type="protein sequence ID" value="EFR31168.1"/>
    <property type="molecule type" value="Genomic_DNA"/>
</dbReference>
<dbReference type="PANTHER" id="PTHR36512">
    <property type="entry name" value="D-AMINOPEPTIDASE"/>
    <property type="match status" value="1"/>
</dbReference>
<dbReference type="RefSeq" id="WP_006418371.1">
    <property type="nucleotide sequence ID" value="NZ_AENN01000015.1"/>
</dbReference>
<comment type="caution">
    <text evidence="2">The sequence shown here is derived from an EMBL/GenBank/DDBJ whole genome shotgun (WGS) entry which is preliminary data.</text>
</comment>
<dbReference type="Proteomes" id="UP000005990">
    <property type="component" value="Unassembled WGS sequence"/>
</dbReference>
<dbReference type="PANTHER" id="PTHR36512:SF3">
    <property type="entry name" value="BLR5678 PROTEIN"/>
    <property type="match status" value="1"/>
</dbReference>
<keyword evidence="3" id="KW-1185">Reference proteome</keyword>
<reference evidence="2 3" key="1">
    <citation type="submission" date="2010-10" db="EMBL/GenBank/DDBJ databases">
        <authorList>
            <person name="Durkin A.S."/>
            <person name="Madupu R."/>
            <person name="Torralba M."/>
            <person name="Gillis M."/>
            <person name="Methe B."/>
            <person name="Sutton G."/>
            <person name="Nelson K.E."/>
        </authorList>
    </citation>
    <scope>NUCLEOTIDE SEQUENCE [LARGE SCALE GENOMIC DNA]</scope>
    <source>
        <strain evidence="2 3">ACS-139-V-Col8</strain>
    </source>
</reference>
<dbReference type="InterPro" id="IPR016117">
    <property type="entry name" value="ArgJ-like_dom_sf"/>
</dbReference>
<dbReference type="InterPro" id="IPR005321">
    <property type="entry name" value="Peptidase_S58_DmpA"/>
</dbReference>
<sequence length="319" mass="33844">MYQGYITDVPGIEVGHAQNYEAMTGCSVILTKKGAVGGVDVRGSAPGTRETDLFGQKKTVNQVHAIVLAGGSAFGLDAAGGVMKYLEEEGVGYQTPVIKVPIVSSAVIFDLGLGSSRIRPDYHMGYLAAKNAKVNESLQGNIGAGTGASVGKILGPNYIMKTGLGSASVKLGSLVVGALVVLNAMGDVFDRNQGEQIAGVYDRQKKHFLKTSDLLRQFHMENAITNTTIACIATNARFDKEQTNKLAEMTHNAFARTIAPVHTSSDGDTIFALATQEVMADLNLVGVMAIEAMEKAIMNAVYAADAYQNFPAYQNIFKP</sequence>
<dbReference type="Pfam" id="PF03576">
    <property type="entry name" value="Peptidase_S58"/>
    <property type="match status" value="1"/>
</dbReference>
<evidence type="ECO:0000313" key="2">
    <source>
        <dbReference type="EMBL" id="EFR31168.1"/>
    </source>
</evidence>
<dbReference type="AlphaFoldDB" id="E4KQ44"/>
<organism evidence="2 3">
    <name type="scientific">Eremococcus coleocola ACS-139-V-Col8</name>
    <dbReference type="NCBI Taxonomy" id="908337"/>
    <lineage>
        <taxon>Bacteria</taxon>
        <taxon>Bacillati</taxon>
        <taxon>Bacillota</taxon>
        <taxon>Bacilli</taxon>
        <taxon>Lactobacillales</taxon>
        <taxon>Aerococcaceae</taxon>
        <taxon>Eremococcus</taxon>
    </lineage>
</organism>
<dbReference type="CDD" id="cd02252">
    <property type="entry name" value="nylC_like"/>
    <property type="match status" value="1"/>
</dbReference>
<gene>
    <name evidence="2" type="ORF">HMPREF9257_1197</name>
</gene>
<dbReference type="GO" id="GO:0004177">
    <property type="term" value="F:aminopeptidase activity"/>
    <property type="evidence" value="ECO:0007669"/>
    <property type="project" value="TreeGrafter"/>
</dbReference>
<dbReference type="OrthoDB" id="9808347at2"/>
<accession>E4KQ44</accession>